<dbReference type="PROSITE" id="PS51186">
    <property type="entry name" value="GNAT"/>
    <property type="match status" value="1"/>
</dbReference>
<dbReference type="Pfam" id="PF00668">
    <property type="entry name" value="Condensation"/>
    <property type="match status" value="2"/>
</dbReference>
<dbReference type="Pfam" id="PF22336">
    <property type="entry name" value="RhiE-like_linker"/>
    <property type="match status" value="1"/>
</dbReference>
<dbReference type="InterPro" id="IPR000182">
    <property type="entry name" value="GNAT_dom"/>
</dbReference>
<dbReference type="InterPro" id="IPR020841">
    <property type="entry name" value="PKS_Beta-ketoAc_synthase_dom"/>
</dbReference>
<dbReference type="GO" id="GO:0005737">
    <property type="term" value="C:cytoplasm"/>
    <property type="evidence" value="ECO:0007669"/>
    <property type="project" value="UniProtKB-SubCell"/>
</dbReference>
<keyword evidence="7" id="KW-0808">Transferase</keyword>
<dbReference type="Pfam" id="PF02801">
    <property type="entry name" value="Ketoacyl-synt_C"/>
    <property type="match status" value="1"/>
</dbReference>
<comment type="subcellular location">
    <subcellularLocation>
        <location evidence="1">Cytoplasm</location>
    </subcellularLocation>
</comment>
<dbReference type="SMART" id="SM00823">
    <property type="entry name" value="PKS_PP"/>
    <property type="match status" value="2"/>
</dbReference>
<dbReference type="PROSITE" id="PS52004">
    <property type="entry name" value="KS3_2"/>
    <property type="match status" value="1"/>
</dbReference>
<dbReference type="InterPro" id="IPR014031">
    <property type="entry name" value="Ketoacyl_synth_C"/>
</dbReference>
<comment type="pathway">
    <text evidence="2">Antibiotic biosynthesis.</text>
</comment>
<dbReference type="EMBL" id="VJOY01000001">
    <property type="protein sequence ID" value="TRX76726.1"/>
    <property type="molecule type" value="Genomic_DNA"/>
</dbReference>
<evidence type="ECO:0000256" key="4">
    <source>
        <dbReference type="ARBA" id="ARBA00022490"/>
    </source>
</evidence>
<dbReference type="Gene3D" id="3.40.47.10">
    <property type="match status" value="1"/>
</dbReference>
<dbReference type="InterPro" id="IPR057737">
    <property type="entry name" value="Condensation_MtbB-like"/>
</dbReference>
<dbReference type="GO" id="GO:0031177">
    <property type="term" value="F:phosphopantetheine binding"/>
    <property type="evidence" value="ECO:0007669"/>
    <property type="project" value="InterPro"/>
</dbReference>
<dbReference type="Gene3D" id="3.30.559.30">
    <property type="entry name" value="Nonribosomal peptide synthetase, condensation domain"/>
    <property type="match status" value="2"/>
</dbReference>
<dbReference type="PANTHER" id="PTHR43775">
    <property type="entry name" value="FATTY ACID SYNTHASE"/>
    <property type="match status" value="1"/>
</dbReference>
<gene>
    <name evidence="12" type="ORF">FM069_01515</name>
</gene>
<evidence type="ECO:0000256" key="1">
    <source>
        <dbReference type="ARBA" id="ARBA00004496"/>
    </source>
</evidence>
<dbReference type="FunFam" id="3.30.559.10:FF:000023">
    <property type="entry name" value="Non-ribosomal peptide synthetase"/>
    <property type="match status" value="1"/>
</dbReference>
<sequence>MSVMDSTSTATLTDPLLFLSLVSRLEHRRLISRQGVGQPFSYEAFCQEAEGHDARLRIALEVLESSGWLNRQCVNSGFFSAGASDVGELPAWVDEGFMALSPGCQPEPAVLARGVELAALNWHQCCPRLIQGLDLLLALALLRGLKADGVLEAVGEHSRPIHAPVGSLLHRSLDFLLDHRWLRRDAERIQPEPDRQAALEHWLSDSCLAWHSRLPMIVDDLLFAQGEPGEAAVRTLETVADCHGRSHGEPELRRILASLLDTTPLAEQPDWIVALGASTGATLDTLWPWLRESTARGRVLEHPPLRAWVAEADWLDDPASMGRHMDEVGLPPNAPVLWVGLDSLDALLSAPGDSPGPRHRLGRLAELIGDRPLVLGERHPTASSSWVERFACRASVGAADAFMALAGAGLFADPDRFYPLQGDASDIRATVGCYQARDYRVRFGTRQDLPALLALEEACWPEGSRVDDAILRRRLAQGPANQLVLEHQGDVVGVIYSQRISRIDGLFETDFAHVDRLCHAQGEVVQIQSLNILPAHQYSGYGDQLLEFMLQYCTLLDGVHTVVGVTRCKDYPRHRSIPLEAYIHTRDERGRLLDPVLRFHELHGARIERPVAGYRPADHDNQGHGVLVRYDLASRQRRAPTPAPASAEPVAISVNDAVRQAVNQCLGQPPDRALSSRHSLMELGLDSADLLSLGEQLGTSLGLALEQTFFFRHNSIERIVVALEARLAEQAPSAGIGEEAQASVDIPRRPQPDLTGDFAIVGISGQFPGGDLDAFRHTLREGTNRVRPAPADRAEPGRPGGYLDDIDCFDHAFFGISAAEAATMDPQQRLLLQHAWLAVEDAAIPLEQFARDSTGVFMVAAPSEYPAQVEMPAESPFLLTSSSPCMYANRVSYLLDLRGPSEYCNTACSSAFVALHRAMQAIRAGDCRQALVGAVNLLLSPDETAGYQRMDFLSAQGQSRSFQAGSDGYVRSEGVGVVVLKSLGDAERDGDRIYARLKGSGVRHGGKGASLTAPDHDALQAAMVAAYRSGDIDPDSVDYVEAHGVGSPLGDAIELAALQSARAALGTTSPRSPWTISTVKPLIGHCELASGMAALFKVIDALEQHQLPGIPGFQQPDPALALDPRLVRLESAARPWVAPRDAQGVERPRRAGLNSYGFGGVSAHLVVEEQRAVPAQAGEGSRPQLILLSARTFEHLREQARRLSQTLAERTPGLADIAYTLQVGRMAMACRWCCVAEDVATVRQRLDALASGSLEGVACLAEEAIQVAAGPSAPEPDVARALAEGDLARLAEQWRQGAAVDWSALVRPGRPRRIGLPGYPFARTRHWLPRRGQTLHQPPRPTPLLTFREVLAEVLGSQAADLSGCETRSLASLGLSSLGAVGLKARLEQHLGVSLSLKDLDPYRSLADTEACVAEQAGQGGGASLPAFQAMPEAQGQPFPLNDIQQSFLSGRTLLSDAERVGCHIYLEFDWPELDVYRLTQAWNRLVDHHAMLRLVLLPDGRQRIGEAAPCRFRTRDLRRKTAADREATLESLRASMSHKVYLPGQSPLYEICVSLLDDVRSRVHLSIDELIVDATSLELLLQQWLALYRDEAAALPALDVSFRDYLLSLEAYRQSSRYQRDLGYWLEKLPVMPPGLRLPKASRAAGRERRRLTSQLDASRWRRLKEQGAEQGISGTALLLTLFGSVLRQAQDGQAFSLIATFYGRVPLHPQVDQVLGPLISTHFFAVQAGRPGEGLAQQAQSAHRQLLEDIDHLSVSGVAALREAKRQAGHVPPAGEAEVVFTSMLNNPVIGRAASFGDAQHYCVTQTPQVNLDHQVREREGALHFSWDVAIACYPDGLIDDLFATYCALLERCADDPANRLAQPMDELLDACSYVTQRSPDATTGSPAPFALAPGAAPATFALTDQQQAYAFGRSLQGGSAHLYLEVAMPQVDVERLERAWNDLLAIHPMLRARILPNGQHQIMGDVPRVPVETQGDPEGIADAFLSRATPLGEWPSAWIGVGPLADGRQAIHVGVDLLVADLPSRDRLVGQLLALYHGQSLARPSIGFGHYLNALNHYRRSPAVDASVRHWQARVAQLPTGPRLGDGANDGLHQGFDYQLRHWHSVRARAAEEGISADAVLITAYAWSLASHGFERPFTVVAPGWNRLPVHAEIDELVGDFTTLSWIAFQDDARTFLEQARHCEQVFTEDLAHRAVSGLQVMRKATLDRRGAQPLEFPVVFTRLNPQGPLALPDGVEVITSASRTQGVVLDNLSLEQGGALHIHWDLAVGRLSRERVQAMFDTYCQVLERLAIERDAWLLDERGLLATAVDDPA</sequence>
<dbReference type="CDD" id="cd00833">
    <property type="entry name" value="PKS"/>
    <property type="match status" value="1"/>
</dbReference>
<feature type="domain" description="Carrier" evidence="9">
    <location>
        <begin position="652"/>
        <end position="727"/>
    </location>
</feature>
<dbReference type="Gene3D" id="3.40.630.30">
    <property type="match status" value="1"/>
</dbReference>
<keyword evidence="8" id="KW-0677">Repeat</keyword>
<evidence type="ECO:0000313" key="12">
    <source>
        <dbReference type="EMBL" id="TRX76726.1"/>
    </source>
</evidence>
<proteinExistence type="predicted"/>
<feature type="domain" description="N-acetyltransferase" evidence="10">
    <location>
        <begin position="439"/>
        <end position="633"/>
    </location>
</feature>
<keyword evidence="13" id="KW-1185">Reference proteome</keyword>
<dbReference type="InterPro" id="IPR009081">
    <property type="entry name" value="PP-bd_ACP"/>
</dbReference>
<dbReference type="InterPro" id="IPR050091">
    <property type="entry name" value="PKS_NRPS_Biosynth_Enz"/>
</dbReference>
<reference evidence="12 13" key="1">
    <citation type="submission" date="2019-07" db="EMBL/GenBank/DDBJ databases">
        <title>Pseudomonas mangiferae sp. nov., isolated from bark of mango tree in Thailand.</title>
        <authorList>
            <person name="Srisuk N."/>
            <person name="Anurat P."/>
        </authorList>
    </citation>
    <scope>NUCLEOTIDE SEQUENCE [LARGE SCALE GENOMIC DNA]</scope>
    <source>
        <strain evidence="12 13">DMKU_BBB3-04</strain>
    </source>
</reference>
<keyword evidence="5" id="KW-0597">Phosphoprotein</keyword>
<organism evidence="12 13">
    <name type="scientific">Pseudomonas mangiferae</name>
    <dbReference type="NCBI Taxonomy" id="2593654"/>
    <lineage>
        <taxon>Bacteria</taxon>
        <taxon>Pseudomonadati</taxon>
        <taxon>Pseudomonadota</taxon>
        <taxon>Gammaproteobacteria</taxon>
        <taxon>Pseudomonadales</taxon>
        <taxon>Pseudomonadaceae</taxon>
        <taxon>Pseudomonas</taxon>
    </lineage>
</organism>
<dbReference type="InterPro" id="IPR056393">
    <property type="entry name" value="AprA-like_MT2"/>
</dbReference>
<evidence type="ECO:0000259" key="10">
    <source>
        <dbReference type="PROSITE" id="PS51186"/>
    </source>
</evidence>
<dbReference type="PANTHER" id="PTHR43775:SF37">
    <property type="entry name" value="SI:DKEY-61P9.11"/>
    <property type="match status" value="1"/>
</dbReference>
<dbReference type="InterPro" id="IPR020806">
    <property type="entry name" value="PKS_PP-bd"/>
</dbReference>
<evidence type="ECO:0000256" key="2">
    <source>
        <dbReference type="ARBA" id="ARBA00004792"/>
    </source>
</evidence>
<dbReference type="InterPro" id="IPR023213">
    <property type="entry name" value="CAT-like_dom_sf"/>
</dbReference>
<comment type="caution">
    <text evidence="12">The sequence shown here is derived from an EMBL/GenBank/DDBJ whole genome shotgun (WGS) entry which is preliminary data.</text>
</comment>
<keyword evidence="4" id="KW-0963">Cytoplasm</keyword>
<dbReference type="Gene3D" id="3.30.70.3290">
    <property type="match status" value="1"/>
</dbReference>
<dbReference type="Pfam" id="PF00109">
    <property type="entry name" value="ketoacyl-synt"/>
    <property type="match status" value="1"/>
</dbReference>
<feature type="domain" description="Carrier" evidence="9">
    <location>
        <begin position="1341"/>
        <end position="1417"/>
    </location>
</feature>
<dbReference type="GO" id="GO:0071770">
    <property type="term" value="P:DIM/DIP cell wall layer assembly"/>
    <property type="evidence" value="ECO:0007669"/>
    <property type="project" value="TreeGrafter"/>
</dbReference>
<dbReference type="SUPFAM" id="SSF55729">
    <property type="entry name" value="Acyl-CoA N-acyltransferases (Nat)"/>
    <property type="match status" value="1"/>
</dbReference>
<keyword evidence="3" id="KW-0596">Phosphopantetheine</keyword>
<dbReference type="CDD" id="cd19535">
    <property type="entry name" value="Cyc_NRPS"/>
    <property type="match status" value="1"/>
</dbReference>
<dbReference type="SUPFAM" id="SSF47336">
    <property type="entry name" value="ACP-like"/>
    <property type="match status" value="2"/>
</dbReference>
<dbReference type="InterPro" id="IPR001242">
    <property type="entry name" value="Condensation_dom"/>
</dbReference>
<dbReference type="Pfam" id="PF00550">
    <property type="entry name" value="PP-binding"/>
    <property type="match status" value="2"/>
</dbReference>
<evidence type="ECO:0000256" key="5">
    <source>
        <dbReference type="ARBA" id="ARBA00022553"/>
    </source>
</evidence>
<name>A0A553H4S3_9PSED</name>
<dbReference type="OrthoDB" id="9778690at2"/>
<dbReference type="InterPro" id="IPR016039">
    <property type="entry name" value="Thiolase-like"/>
</dbReference>
<evidence type="ECO:0000256" key="6">
    <source>
        <dbReference type="ARBA" id="ARBA00022598"/>
    </source>
</evidence>
<dbReference type="Gene3D" id="3.30.559.10">
    <property type="entry name" value="Chloramphenicol acetyltransferase-like domain"/>
    <property type="match status" value="2"/>
</dbReference>
<dbReference type="Gene3D" id="1.10.1200.10">
    <property type="entry name" value="ACP-like"/>
    <property type="match status" value="2"/>
</dbReference>
<evidence type="ECO:0000256" key="3">
    <source>
        <dbReference type="ARBA" id="ARBA00022450"/>
    </source>
</evidence>
<dbReference type="Pfam" id="PF23525">
    <property type="entry name" value="Methyltransf_36"/>
    <property type="match status" value="1"/>
</dbReference>
<feature type="domain" description="Ketosynthase family 3 (KS3)" evidence="11">
    <location>
        <begin position="755"/>
        <end position="1169"/>
    </location>
</feature>
<dbReference type="InterPro" id="IPR054514">
    <property type="entry name" value="RhiE-like_linker"/>
</dbReference>
<dbReference type="GO" id="GO:0004312">
    <property type="term" value="F:fatty acid synthase activity"/>
    <property type="evidence" value="ECO:0007669"/>
    <property type="project" value="TreeGrafter"/>
</dbReference>
<dbReference type="GO" id="GO:0006633">
    <property type="term" value="P:fatty acid biosynthetic process"/>
    <property type="evidence" value="ECO:0007669"/>
    <property type="project" value="TreeGrafter"/>
</dbReference>
<evidence type="ECO:0000256" key="7">
    <source>
        <dbReference type="ARBA" id="ARBA00022679"/>
    </source>
</evidence>
<keyword evidence="6" id="KW-0436">Ligase</keyword>
<dbReference type="InterPro" id="IPR016181">
    <property type="entry name" value="Acyl_CoA_acyltransferase"/>
</dbReference>
<protein>
    <submittedName>
        <fullName evidence="12">Polyketide synthase</fullName>
    </submittedName>
</protein>
<dbReference type="PROSITE" id="PS50075">
    <property type="entry name" value="CARRIER"/>
    <property type="match status" value="2"/>
</dbReference>
<dbReference type="SMART" id="SM00825">
    <property type="entry name" value="PKS_KS"/>
    <property type="match status" value="1"/>
</dbReference>
<dbReference type="InterPro" id="IPR014030">
    <property type="entry name" value="Ketoacyl_synth_N"/>
</dbReference>
<accession>A0A553H4S3</accession>
<dbReference type="SUPFAM" id="SSF52777">
    <property type="entry name" value="CoA-dependent acyltransferases"/>
    <property type="match status" value="4"/>
</dbReference>
<evidence type="ECO:0000256" key="8">
    <source>
        <dbReference type="ARBA" id="ARBA00022737"/>
    </source>
</evidence>
<evidence type="ECO:0000259" key="11">
    <source>
        <dbReference type="PROSITE" id="PS52004"/>
    </source>
</evidence>
<dbReference type="InterPro" id="IPR036736">
    <property type="entry name" value="ACP-like_sf"/>
</dbReference>
<evidence type="ECO:0000313" key="13">
    <source>
        <dbReference type="Proteomes" id="UP000315235"/>
    </source>
</evidence>
<evidence type="ECO:0000259" key="9">
    <source>
        <dbReference type="PROSITE" id="PS50075"/>
    </source>
</evidence>
<dbReference type="GO" id="GO:0005886">
    <property type="term" value="C:plasma membrane"/>
    <property type="evidence" value="ECO:0007669"/>
    <property type="project" value="TreeGrafter"/>
</dbReference>
<dbReference type="SUPFAM" id="SSF53901">
    <property type="entry name" value="Thiolase-like"/>
    <property type="match status" value="1"/>
</dbReference>
<dbReference type="Proteomes" id="UP000315235">
    <property type="component" value="Unassembled WGS sequence"/>
</dbReference>